<evidence type="ECO:0000313" key="3">
    <source>
        <dbReference type="Proteomes" id="UP000187203"/>
    </source>
</evidence>
<dbReference type="EMBL" id="AWUE01012126">
    <property type="protein sequence ID" value="OMP09899.1"/>
    <property type="molecule type" value="Genomic_DNA"/>
</dbReference>
<comment type="caution">
    <text evidence="2">The sequence shown here is derived from an EMBL/GenBank/DDBJ whole genome shotgun (WGS) entry which is preliminary data.</text>
</comment>
<evidence type="ECO:0000256" key="1">
    <source>
        <dbReference type="SAM" id="MobiDB-lite"/>
    </source>
</evidence>
<dbReference type="AlphaFoldDB" id="A0A1R3KS75"/>
<reference evidence="3" key="1">
    <citation type="submission" date="2013-09" db="EMBL/GenBank/DDBJ databases">
        <title>Corchorus olitorius genome sequencing.</title>
        <authorList>
            <person name="Alam M."/>
            <person name="Haque M.S."/>
            <person name="Islam M.S."/>
            <person name="Emdad E.M."/>
            <person name="Islam M.M."/>
            <person name="Ahmed B."/>
            <person name="Halim A."/>
            <person name="Hossen Q.M.M."/>
            <person name="Hossain M.Z."/>
            <person name="Ahmed R."/>
            <person name="Khan M.M."/>
            <person name="Islam R."/>
            <person name="Rashid M.M."/>
            <person name="Khan S.A."/>
            <person name="Rahman M.S."/>
            <person name="Alam M."/>
            <person name="Yahiya A.S."/>
            <person name="Khan M.S."/>
            <person name="Azam M.S."/>
            <person name="Haque T."/>
            <person name="Lashkar M.Z.H."/>
            <person name="Akhand A.I."/>
            <person name="Morshed G."/>
            <person name="Roy S."/>
            <person name="Uddin K.S."/>
            <person name="Rabeya T."/>
            <person name="Hossain A.S."/>
            <person name="Chowdhury A."/>
            <person name="Snigdha A.R."/>
            <person name="Mortoza M.S."/>
            <person name="Matin S.A."/>
            <person name="Hoque S.M.E."/>
            <person name="Islam M.K."/>
            <person name="Roy D.K."/>
            <person name="Haider R."/>
            <person name="Moosa M.M."/>
            <person name="Elias S.M."/>
            <person name="Hasan A.M."/>
            <person name="Jahan S."/>
            <person name="Shafiuddin M."/>
            <person name="Mahmood N."/>
            <person name="Shommy N.S."/>
        </authorList>
    </citation>
    <scope>NUCLEOTIDE SEQUENCE [LARGE SCALE GENOMIC DNA]</scope>
    <source>
        <strain evidence="3">cv. O-4</strain>
    </source>
</reference>
<sequence>MPTPLDAMLAINGVSQVPDGIVLVPKEAIVEEQMAHLKKESTNLGRKADGKMKPMTLSMAPKRKLELTPPTTKHVISRATDLPLRKNVPWRLNFDHDQGGLMHQNTNEKARDQVAGRSARGAYFANPRPKQPTPHPMAPPTSKMAPSDPHVLEKPVKFPTKPRSMRSRGELRPWLGERKDKFRAKAINKKVQPRQSHVVRNFQPRTVRPAYGALIRTWQRLEHPKFPNPPLQHNRKTWRQRELRRRAKARKEMERNEEVENLNSTFQRCNFFGMEQVKLDARTTMIKKRKAELQARSDVLANMVIALSEVQNESLGLSNQKNAKIDDDTNDGSSINDDEVDVVINSVDASENEIMQANDFDEKSECSIALGQFMVIETEKEHANLPETQQGAIMACIQAMMHDLKTMVGLRAAMVHDLKTDHAANLAMMQVLKQI</sequence>
<evidence type="ECO:0000313" key="2">
    <source>
        <dbReference type="EMBL" id="OMP09899.1"/>
    </source>
</evidence>
<name>A0A1R3KS75_9ROSI</name>
<protein>
    <submittedName>
        <fullName evidence="2">Uncharacterized protein</fullName>
    </submittedName>
</protein>
<accession>A0A1R3KS75</accession>
<feature type="compositionally biased region" description="Pro residues" evidence="1">
    <location>
        <begin position="129"/>
        <end position="139"/>
    </location>
</feature>
<feature type="region of interest" description="Disordered" evidence="1">
    <location>
        <begin position="123"/>
        <end position="168"/>
    </location>
</feature>
<proteinExistence type="predicted"/>
<gene>
    <name evidence="2" type="ORF">COLO4_05026</name>
</gene>
<organism evidence="2 3">
    <name type="scientific">Corchorus olitorius</name>
    <dbReference type="NCBI Taxonomy" id="93759"/>
    <lineage>
        <taxon>Eukaryota</taxon>
        <taxon>Viridiplantae</taxon>
        <taxon>Streptophyta</taxon>
        <taxon>Embryophyta</taxon>
        <taxon>Tracheophyta</taxon>
        <taxon>Spermatophyta</taxon>
        <taxon>Magnoliopsida</taxon>
        <taxon>eudicotyledons</taxon>
        <taxon>Gunneridae</taxon>
        <taxon>Pentapetalae</taxon>
        <taxon>rosids</taxon>
        <taxon>malvids</taxon>
        <taxon>Malvales</taxon>
        <taxon>Malvaceae</taxon>
        <taxon>Grewioideae</taxon>
        <taxon>Apeibeae</taxon>
        <taxon>Corchorus</taxon>
    </lineage>
</organism>
<keyword evidence="3" id="KW-1185">Reference proteome</keyword>
<dbReference type="Proteomes" id="UP000187203">
    <property type="component" value="Unassembled WGS sequence"/>
</dbReference>